<reference evidence="3 4" key="2">
    <citation type="submission" date="2016-11" db="EMBL/GenBank/DDBJ databases">
        <authorList>
            <person name="Jaros S."/>
            <person name="Januszkiewicz K."/>
            <person name="Wedrychowicz H."/>
        </authorList>
    </citation>
    <scope>NUCLEOTIDE SEQUENCE [LARGE SCALE GENOMIC DNA]</scope>
    <source>
        <strain evidence="3 4">DSM 22330</strain>
    </source>
</reference>
<name>A0A1K2HIJ8_9LACT</name>
<dbReference type="RefSeq" id="WP_072353668.1">
    <property type="nucleotide sequence ID" value="NZ_FPKS01000018.1"/>
</dbReference>
<dbReference type="AlphaFoldDB" id="A0A1K2HIJ8"/>
<dbReference type="PROSITE" id="PS51257">
    <property type="entry name" value="PROKAR_LIPOPROTEIN"/>
    <property type="match status" value="1"/>
</dbReference>
<feature type="region of interest" description="Disordered" evidence="1">
    <location>
        <begin position="23"/>
        <end position="88"/>
    </location>
</feature>
<feature type="compositionally biased region" description="Low complexity" evidence="1">
    <location>
        <begin position="40"/>
        <end position="68"/>
    </location>
</feature>
<evidence type="ECO:0000313" key="5">
    <source>
        <dbReference type="Proteomes" id="UP000218979"/>
    </source>
</evidence>
<feature type="compositionally biased region" description="Basic and acidic residues" evidence="1">
    <location>
        <begin position="24"/>
        <end position="37"/>
    </location>
</feature>
<proteinExistence type="predicted"/>
<dbReference type="OrthoDB" id="2243916at2"/>
<evidence type="ECO:0000256" key="1">
    <source>
        <dbReference type="SAM" id="MobiDB-lite"/>
    </source>
</evidence>
<protein>
    <submittedName>
        <fullName evidence="3">Uncharacterized protein</fullName>
    </submittedName>
</protein>
<accession>A0A1K2HIJ8</accession>
<gene>
    <name evidence="2" type="ORF">RR45_GL001156</name>
    <name evidence="3" type="ORF">SAMN02746068_02025</name>
</gene>
<evidence type="ECO:0000313" key="3">
    <source>
        <dbReference type="EMBL" id="SFZ76672.1"/>
    </source>
</evidence>
<dbReference type="STRING" id="1122154.SAMN02746068_02025"/>
<evidence type="ECO:0000313" key="4">
    <source>
        <dbReference type="Proteomes" id="UP000185655"/>
    </source>
</evidence>
<dbReference type="EMBL" id="FPKS01000018">
    <property type="protein sequence ID" value="SFZ76672.1"/>
    <property type="molecule type" value="Genomic_DNA"/>
</dbReference>
<dbReference type="Proteomes" id="UP000185655">
    <property type="component" value="Unassembled WGS sequence"/>
</dbReference>
<reference evidence="2 5" key="1">
    <citation type="submission" date="2014-12" db="EMBL/GenBank/DDBJ databases">
        <title>Draft genome sequences of 10 type strains of Lactococcus.</title>
        <authorList>
            <person name="Sun Z."/>
            <person name="Zhong Z."/>
            <person name="Liu W."/>
            <person name="Zhang W."/>
            <person name="Zhang H."/>
        </authorList>
    </citation>
    <scope>NUCLEOTIDE SEQUENCE [LARGE SCALE GENOMIC DNA]</scope>
    <source>
        <strain evidence="2 5">DSM 22330</strain>
    </source>
</reference>
<dbReference type="EMBL" id="JXJT01000024">
    <property type="protein sequence ID" value="PCS01152.1"/>
    <property type="molecule type" value="Genomic_DNA"/>
</dbReference>
<keyword evidence="5" id="KW-1185">Reference proteome</keyword>
<feature type="compositionally biased region" description="Basic and acidic residues" evidence="1">
    <location>
        <begin position="69"/>
        <end position="79"/>
    </location>
</feature>
<dbReference type="Proteomes" id="UP000218979">
    <property type="component" value="Unassembled WGS sequence"/>
</dbReference>
<organism evidence="3 4">
    <name type="scientific">Pseudolactococcus chungangensis CAU 28 = DSM 22330</name>
    <dbReference type="NCBI Taxonomy" id="1122154"/>
    <lineage>
        <taxon>Bacteria</taxon>
        <taxon>Bacillati</taxon>
        <taxon>Bacillota</taxon>
        <taxon>Bacilli</taxon>
        <taxon>Lactobacillales</taxon>
        <taxon>Streptococcaceae</taxon>
        <taxon>Pseudolactococcus</taxon>
    </lineage>
</organism>
<evidence type="ECO:0000313" key="2">
    <source>
        <dbReference type="EMBL" id="PCS01152.1"/>
    </source>
</evidence>
<sequence length="142" mass="15147">MKKITGLLAILLVVIITITACGGKKSEPKKTSSDAKSKVSKTVSKKSQSSETISSEPSMSISESTSTSEELHGEAEESKWSQQSSEAAKVMTVAEARQTLRDLNINDSNFSNADINKYILEAQAAGQEFGPYLVAQGFGALN</sequence>